<dbReference type="InterPro" id="IPR050131">
    <property type="entry name" value="Peptidase_S8_subtilisin-like"/>
</dbReference>
<evidence type="ECO:0000259" key="8">
    <source>
        <dbReference type="Pfam" id="PF00082"/>
    </source>
</evidence>
<feature type="region of interest" description="Disordered" evidence="6">
    <location>
        <begin position="576"/>
        <end position="614"/>
    </location>
</feature>
<feature type="compositionally biased region" description="Polar residues" evidence="6">
    <location>
        <begin position="577"/>
        <end position="590"/>
    </location>
</feature>
<evidence type="ECO:0000256" key="5">
    <source>
        <dbReference type="PROSITE-ProRule" id="PRU01240"/>
    </source>
</evidence>
<evidence type="ECO:0000256" key="7">
    <source>
        <dbReference type="SAM" id="Phobius"/>
    </source>
</evidence>
<keyword evidence="7" id="KW-0472">Membrane</keyword>
<proteinExistence type="inferred from homology"/>
<feature type="transmembrane region" description="Helical" evidence="7">
    <location>
        <begin position="616"/>
        <end position="635"/>
    </location>
</feature>
<reference evidence="10" key="1">
    <citation type="journal article" date="2019" name="Int. J. Syst. Evol. Microbiol.">
        <title>The Global Catalogue of Microorganisms (GCM) 10K type strain sequencing project: providing services to taxonomists for standard genome sequencing and annotation.</title>
        <authorList>
            <consortium name="The Broad Institute Genomics Platform"/>
            <consortium name="The Broad Institute Genome Sequencing Center for Infectious Disease"/>
            <person name="Wu L."/>
            <person name="Ma J."/>
        </authorList>
    </citation>
    <scope>NUCLEOTIDE SEQUENCE [LARGE SCALE GENOMIC DNA]</scope>
    <source>
        <strain evidence="10">NBRC 105857</strain>
    </source>
</reference>
<dbReference type="Gene3D" id="3.40.50.200">
    <property type="entry name" value="Peptidase S8/S53 domain"/>
    <property type="match status" value="1"/>
</dbReference>
<keyword evidence="10" id="KW-1185">Reference proteome</keyword>
<keyword evidence="7" id="KW-1133">Transmembrane helix</keyword>
<dbReference type="PROSITE" id="PS00137">
    <property type="entry name" value="SUBTILASE_HIS"/>
    <property type="match status" value="1"/>
</dbReference>
<protein>
    <recommendedName>
        <fullName evidence="8">Peptidase S8/S53 domain-containing protein</fullName>
    </recommendedName>
</protein>
<dbReference type="PROSITE" id="PS00136">
    <property type="entry name" value="SUBTILASE_ASP"/>
    <property type="match status" value="1"/>
</dbReference>
<keyword evidence="7" id="KW-0812">Transmembrane</keyword>
<dbReference type="InterPro" id="IPR013783">
    <property type="entry name" value="Ig-like_fold"/>
</dbReference>
<feature type="region of interest" description="Disordered" evidence="6">
    <location>
        <begin position="155"/>
        <end position="196"/>
    </location>
</feature>
<evidence type="ECO:0000256" key="6">
    <source>
        <dbReference type="SAM" id="MobiDB-lite"/>
    </source>
</evidence>
<dbReference type="Gene3D" id="2.60.40.10">
    <property type="entry name" value="Immunoglobulins"/>
    <property type="match status" value="1"/>
</dbReference>
<dbReference type="SUPFAM" id="SSF52743">
    <property type="entry name" value="Subtilisin-like"/>
    <property type="match status" value="1"/>
</dbReference>
<dbReference type="Proteomes" id="UP001156664">
    <property type="component" value="Unassembled WGS sequence"/>
</dbReference>
<dbReference type="InterPro" id="IPR015500">
    <property type="entry name" value="Peptidase_S8_subtilisin-rel"/>
</dbReference>
<dbReference type="PRINTS" id="PR00723">
    <property type="entry name" value="SUBTILISIN"/>
</dbReference>
<keyword evidence="4 5" id="KW-0720">Serine protease</keyword>
<evidence type="ECO:0000313" key="9">
    <source>
        <dbReference type="EMBL" id="GLR25201.1"/>
    </source>
</evidence>
<feature type="active site" description="Charge relay system" evidence="5">
    <location>
        <position position="400"/>
    </location>
</feature>
<evidence type="ECO:0000256" key="1">
    <source>
        <dbReference type="ARBA" id="ARBA00011073"/>
    </source>
</evidence>
<sequence length="642" mass="64062">MSTRWIIHIPAAANVQQVLGAATQRLGVPVRVVRPLLQPNSWLVQLDSLPVLSTLATQPAVSALLNAIPGVGFASPDIEFKPVAIAPPDDPLYGSNQADYMGNGTYAGMNMPAVWEQTRGSASKIIAVLDTGVLFDHPELRGRLLRGYDFVSQVTPPTGTPETAPVAASGSNDGNGRDPDASDPGDAPPPGFVCSDGSTTSSFHGTAVASVAVAQANNSAFLAGMDWNAKVLPVRISGRCGTATTSDIVDGMYWATGSGRVDPAIGVNPNPANVINLSFATSATLGSNCTDAGTAAVRLAISDARARGVAVVIAAGNNNGGPVEFPASCPGVIAAGAVQSNGALASYSAQGTTTNALTLMAPGDAKGQFVAAYNPGILGGGHNGAPDPTKNGAALFAGTSFAAPMLSAVVTLIESAAPSLSVDQIINVLKTSALPYPSGASCSAGNLFGVGGCSCGSNSCGAGIVNPLQALNQARALAGLPVANVPQSRVVSGDSTTLDAGISSSASGSNTGLTYQWTQVYGNPTTLVGTVSPILQVTAGLTNNLAEYQLQVTDSNGNQVGESTVRVLSAGVDERNFTPSGQSAPVVTQPAQSSGSATTVSTADGASSGGSGGGGGGGGLAPLGLMGLFALLRFYRRGGRAL</sequence>
<keyword evidence="3 5" id="KW-0378">Hydrolase</keyword>
<dbReference type="Pfam" id="PF00082">
    <property type="entry name" value="Peptidase_S8"/>
    <property type="match status" value="1"/>
</dbReference>
<dbReference type="InterPro" id="IPR036852">
    <property type="entry name" value="Peptidase_S8/S53_dom_sf"/>
</dbReference>
<gene>
    <name evidence="9" type="ORF">GCM10007875_02890</name>
</gene>
<comment type="caution">
    <text evidence="9">The sequence shown here is derived from an EMBL/GenBank/DDBJ whole genome shotgun (WGS) entry which is preliminary data.</text>
</comment>
<dbReference type="PANTHER" id="PTHR43806:SF11">
    <property type="entry name" value="CEREVISIN-RELATED"/>
    <property type="match status" value="1"/>
</dbReference>
<evidence type="ECO:0000313" key="10">
    <source>
        <dbReference type="Proteomes" id="UP001156664"/>
    </source>
</evidence>
<feature type="compositionally biased region" description="Low complexity" evidence="6">
    <location>
        <begin position="591"/>
        <end position="606"/>
    </location>
</feature>
<comment type="similarity">
    <text evidence="1 5">Belongs to the peptidase S8 family.</text>
</comment>
<dbReference type="InterPro" id="IPR000209">
    <property type="entry name" value="Peptidase_S8/S53_dom"/>
</dbReference>
<dbReference type="InterPro" id="IPR023827">
    <property type="entry name" value="Peptidase_S8_Asp-AS"/>
</dbReference>
<feature type="active site" description="Charge relay system" evidence="5">
    <location>
        <position position="130"/>
    </location>
</feature>
<feature type="domain" description="Peptidase S8/S53" evidence="8">
    <location>
        <begin position="125"/>
        <end position="437"/>
    </location>
</feature>
<evidence type="ECO:0000256" key="3">
    <source>
        <dbReference type="ARBA" id="ARBA00022801"/>
    </source>
</evidence>
<name>A0ABQ5YMP4_9BURK</name>
<organism evidence="9 10">
    <name type="scientific">Limnobacter litoralis</name>
    <dbReference type="NCBI Taxonomy" id="481366"/>
    <lineage>
        <taxon>Bacteria</taxon>
        <taxon>Pseudomonadati</taxon>
        <taxon>Pseudomonadota</taxon>
        <taxon>Betaproteobacteria</taxon>
        <taxon>Burkholderiales</taxon>
        <taxon>Burkholderiaceae</taxon>
        <taxon>Limnobacter</taxon>
    </lineage>
</organism>
<keyword evidence="2 5" id="KW-0645">Protease</keyword>
<accession>A0ABQ5YMP4</accession>
<evidence type="ECO:0000256" key="4">
    <source>
        <dbReference type="ARBA" id="ARBA00022825"/>
    </source>
</evidence>
<dbReference type="EMBL" id="BSOJ01000006">
    <property type="protein sequence ID" value="GLR25201.1"/>
    <property type="molecule type" value="Genomic_DNA"/>
</dbReference>
<dbReference type="PROSITE" id="PS51892">
    <property type="entry name" value="SUBTILASE"/>
    <property type="match status" value="1"/>
</dbReference>
<evidence type="ECO:0000256" key="2">
    <source>
        <dbReference type="ARBA" id="ARBA00022670"/>
    </source>
</evidence>
<feature type="active site" description="Charge relay system" evidence="5">
    <location>
        <position position="204"/>
    </location>
</feature>
<dbReference type="InterPro" id="IPR022398">
    <property type="entry name" value="Peptidase_S8_His-AS"/>
</dbReference>
<dbReference type="PANTHER" id="PTHR43806">
    <property type="entry name" value="PEPTIDASE S8"/>
    <property type="match status" value="1"/>
</dbReference>